<sequence>MAPEDFAALFATVERTAVHLELRDAYTPDDPLFLRWLEGQVTPADIAEHENGWAQIVRATVGRGVTMRRVRVVSEPLAPFVRFEYDGAGALNEAAGEQVRWLPRQQAAGLCLPANDFWLLDDRLVRFGYFSGIGDYLGAELTDDPALAEQCGSAFEAVWERATPHKDYRPQ</sequence>
<dbReference type="Proteomes" id="UP000462055">
    <property type="component" value="Unassembled WGS sequence"/>
</dbReference>
<proteinExistence type="predicted"/>
<comment type="caution">
    <text evidence="2">The sequence shown here is derived from an EMBL/GenBank/DDBJ whole genome shotgun (WGS) entry which is preliminary data.</text>
</comment>
<evidence type="ECO:0000259" key="1">
    <source>
        <dbReference type="Pfam" id="PF21806"/>
    </source>
</evidence>
<protein>
    <recommendedName>
        <fullName evidence="1">DUF6879 domain-containing protein</fullName>
    </recommendedName>
</protein>
<evidence type="ECO:0000313" key="3">
    <source>
        <dbReference type="Proteomes" id="UP000462055"/>
    </source>
</evidence>
<dbReference type="EMBL" id="WBMS02000028">
    <property type="protein sequence ID" value="MWA04620.1"/>
    <property type="molecule type" value="Genomic_DNA"/>
</dbReference>
<name>A0A6I4MI77_9ACTN</name>
<reference evidence="2" key="1">
    <citation type="submission" date="2019-12" db="EMBL/GenBank/DDBJ databases">
        <title>Actinomadura physcomitrii sp. nov., a novel actinomycete isolated from moss [Physcomitrium sphaericum (Ludw) Fuernr].</title>
        <authorList>
            <person name="Zhuang X."/>
        </authorList>
    </citation>
    <scope>NUCLEOTIDE SEQUENCE [LARGE SCALE GENOMIC DNA]</scope>
    <source>
        <strain evidence="2">LD22</strain>
    </source>
</reference>
<organism evidence="2 3">
    <name type="scientific">Actinomadura physcomitrii</name>
    <dbReference type="NCBI Taxonomy" id="2650748"/>
    <lineage>
        <taxon>Bacteria</taxon>
        <taxon>Bacillati</taxon>
        <taxon>Actinomycetota</taxon>
        <taxon>Actinomycetes</taxon>
        <taxon>Streptosporangiales</taxon>
        <taxon>Thermomonosporaceae</taxon>
        <taxon>Actinomadura</taxon>
    </lineage>
</organism>
<feature type="domain" description="DUF6879" evidence="1">
    <location>
        <begin position="4"/>
        <end position="169"/>
    </location>
</feature>
<dbReference type="AlphaFoldDB" id="A0A6I4MI77"/>
<dbReference type="InterPro" id="IPR049244">
    <property type="entry name" value="DUF6879"/>
</dbReference>
<dbReference type="Pfam" id="PF21806">
    <property type="entry name" value="DUF6879"/>
    <property type="match status" value="1"/>
</dbReference>
<keyword evidence="3" id="KW-1185">Reference proteome</keyword>
<gene>
    <name evidence="2" type="ORF">F8568_030430</name>
</gene>
<accession>A0A6I4MI77</accession>
<evidence type="ECO:0000313" key="2">
    <source>
        <dbReference type="EMBL" id="MWA04620.1"/>
    </source>
</evidence>